<evidence type="ECO:0000256" key="1">
    <source>
        <dbReference type="SAM" id="Phobius"/>
    </source>
</evidence>
<dbReference type="AlphaFoldDB" id="A0A2R6S620"/>
<feature type="transmembrane region" description="Helical" evidence="1">
    <location>
        <begin position="139"/>
        <end position="157"/>
    </location>
</feature>
<dbReference type="OrthoDB" id="4021778at2759"/>
<keyword evidence="1" id="KW-0812">Transmembrane</keyword>
<dbReference type="EMBL" id="MLYV02000032">
    <property type="protein sequence ID" value="PSS37741.1"/>
    <property type="molecule type" value="Genomic_DNA"/>
</dbReference>
<evidence type="ECO:0000313" key="3">
    <source>
        <dbReference type="Proteomes" id="UP000186601"/>
    </source>
</evidence>
<comment type="caution">
    <text evidence="2">The sequence shown here is derived from an EMBL/GenBank/DDBJ whole genome shotgun (WGS) entry which is preliminary data.</text>
</comment>
<proteinExistence type="predicted"/>
<evidence type="ECO:0000313" key="2">
    <source>
        <dbReference type="EMBL" id="PSS37741.1"/>
    </source>
</evidence>
<feature type="transmembrane region" description="Helical" evidence="1">
    <location>
        <begin position="79"/>
        <end position="98"/>
    </location>
</feature>
<gene>
    <name evidence="2" type="ORF">PHLCEN_2v434</name>
</gene>
<feature type="transmembrane region" description="Helical" evidence="1">
    <location>
        <begin position="37"/>
        <end position="59"/>
    </location>
</feature>
<protein>
    <submittedName>
        <fullName evidence="2">Uncharacterized protein</fullName>
    </submittedName>
</protein>
<keyword evidence="3" id="KW-1185">Reference proteome</keyword>
<keyword evidence="1" id="KW-1133">Transmembrane helix</keyword>
<sequence length="263" mass="28788">MPKDDGMPSQVPRAGSGALHRVAEFLHAFPDDHPFQIALRTYALSLSLSLGPAFIPFVVSAKARARGVGSLLYVLKRELGIHGFAFAMTVGVGGGAALKHVWKVWETTSGEQAGDAATGQDQSLALARFRTWIRSLKDTQKTFITNACSAFLAILLLQSRKSRRKATLTASIPMTLPSSDLVGRASPTFDLTLLILVRAADSITRYTLFKLLPNSKSEGQEASEKVQERRQVITRRIDALVFWACSARLANFSNLKSLNHTYE</sequence>
<dbReference type="Proteomes" id="UP000186601">
    <property type="component" value="Unassembled WGS sequence"/>
</dbReference>
<reference evidence="2 3" key="1">
    <citation type="submission" date="2018-02" db="EMBL/GenBank/DDBJ databases">
        <title>Genome sequence of the basidiomycete white-rot fungus Phlebia centrifuga.</title>
        <authorList>
            <person name="Granchi Z."/>
            <person name="Peng M."/>
            <person name="de Vries R.P."/>
            <person name="Hilden K."/>
            <person name="Makela M.R."/>
            <person name="Grigoriev I."/>
            <person name="Riley R."/>
        </authorList>
    </citation>
    <scope>NUCLEOTIDE SEQUENCE [LARGE SCALE GENOMIC DNA]</scope>
    <source>
        <strain evidence="2 3">FBCC195</strain>
    </source>
</reference>
<organism evidence="2 3">
    <name type="scientific">Hermanssonia centrifuga</name>
    <dbReference type="NCBI Taxonomy" id="98765"/>
    <lineage>
        <taxon>Eukaryota</taxon>
        <taxon>Fungi</taxon>
        <taxon>Dikarya</taxon>
        <taxon>Basidiomycota</taxon>
        <taxon>Agaricomycotina</taxon>
        <taxon>Agaricomycetes</taxon>
        <taxon>Polyporales</taxon>
        <taxon>Meruliaceae</taxon>
        <taxon>Hermanssonia</taxon>
    </lineage>
</organism>
<name>A0A2R6S620_9APHY</name>
<keyword evidence="1" id="KW-0472">Membrane</keyword>
<accession>A0A2R6S620</accession>